<dbReference type="AlphaFoldDB" id="A0AAV7K5G7"/>
<evidence type="ECO:0000313" key="6">
    <source>
        <dbReference type="EMBL" id="KAI6656532.1"/>
    </source>
</evidence>
<feature type="region of interest" description="Disordered" evidence="5">
    <location>
        <begin position="22"/>
        <end position="118"/>
    </location>
</feature>
<comment type="similarity">
    <text evidence="1">Belongs to the complexin/synaphin family.</text>
</comment>
<keyword evidence="4" id="KW-0532">Neurotransmitter transport</keyword>
<evidence type="ECO:0000256" key="2">
    <source>
        <dbReference type="ARBA" id="ARBA00022448"/>
    </source>
</evidence>
<protein>
    <recommendedName>
        <fullName evidence="8">Complexin</fullName>
    </recommendedName>
</protein>
<organism evidence="6 7">
    <name type="scientific">Oopsacas minuta</name>
    <dbReference type="NCBI Taxonomy" id="111878"/>
    <lineage>
        <taxon>Eukaryota</taxon>
        <taxon>Metazoa</taxon>
        <taxon>Porifera</taxon>
        <taxon>Hexactinellida</taxon>
        <taxon>Hexasterophora</taxon>
        <taxon>Lyssacinosida</taxon>
        <taxon>Leucopsacidae</taxon>
        <taxon>Oopsacas</taxon>
    </lineage>
</organism>
<evidence type="ECO:0008006" key="8">
    <source>
        <dbReference type="Google" id="ProtNLM"/>
    </source>
</evidence>
<dbReference type="GO" id="GO:0006836">
    <property type="term" value="P:neurotransmitter transport"/>
    <property type="evidence" value="ECO:0007669"/>
    <property type="project" value="UniProtKB-KW"/>
</dbReference>
<dbReference type="InterPro" id="IPR008849">
    <property type="entry name" value="Synaphin"/>
</dbReference>
<dbReference type="GO" id="GO:0019905">
    <property type="term" value="F:syntaxin binding"/>
    <property type="evidence" value="ECO:0007669"/>
    <property type="project" value="InterPro"/>
</dbReference>
<keyword evidence="2" id="KW-0813">Transport</keyword>
<keyword evidence="3" id="KW-0268">Exocytosis</keyword>
<feature type="compositionally biased region" description="Basic and acidic residues" evidence="5">
    <location>
        <begin position="34"/>
        <end position="80"/>
    </location>
</feature>
<dbReference type="Pfam" id="PF05835">
    <property type="entry name" value="Synaphin"/>
    <property type="match status" value="1"/>
</dbReference>
<evidence type="ECO:0000256" key="5">
    <source>
        <dbReference type="SAM" id="MobiDB-lite"/>
    </source>
</evidence>
<sequence>MDSISGFLVKSKITGEVKNITKELGLDDDDQGADEARRKREAEANYRKQEAKNQEKMREIEAEHMKKQEVREKKREEMRNKYGIGDNKSSSSSSASSGTKPPISKTGKSQSGDKCKVS</sequence>
<evidence type="ECO:0000256" key="4">
    <source>
        <dbReference type="ARBA" id="ARBA00022775"/>
    </source>
</evidence>
<comment type="caution">
    <text evidence="6">The sequence shown here is derived from an EMBL/GenBank/DDBJ whole genome shotgun (WGS) entry which is preliminary data.</text>
</comment>
<proteinExistence type="inferred from homology"/>
<keyword evidence="7" id="KW-1185">Reference proteome</keyword>
<dbReference type="GO" id="GO:0006887">
    <property type="term" value="P:exocytosis"/>
    <property type="evidence" value="ECO:0007669"/>
    <property type="project" value="UniProtKB-KW"/>
</dbReference>
<reference evidence="6 7" key="1">
    <citation type="journal article" date="2023" name="BMC Biol.">
        <title>The compact genome of the sponge Oopsacas minuta (Hexactinellida) is lacking key metazoan core genes.</title>
        <authorList>
            <person name="Santini S."/>
            <person name="Schenkelaars Q."/>
            <person name="Jourda C."/>
            <person name="Duchesne M."/>
            <person name="Belahbib H."/>
            <person name="Rocher C."/>
            <person name="Selva M."/>
            <person name="Riesgo A."/>
            <person name="Vervoort M."/>
            <person name="Leys S.P."/>
            <person name="Kodjabachian L."/>
            <person name="Le Bivic A."/>
            <person name="Borchiellini C."/>
            <person name="Claverie J.M."/>
            <person name="Renard E."/>
        </authorList>
    </citation>
    <scope>NUCLEOTIDE SEQUENCE [LARGE SCALE GENOMIC DNA]</scope>
    <source>
        <strain evidence="6">SPO-2</strain>
    </source>
</reference>
<name>A0AAV7K5G7_9METZ</name>
<accession>A0AAV7K5G7</accession>
<evidence type="ECO:0000313" key="7">
    <source>
        <dbReference type="Proteomes" id="UP001165289"/>
    </source>
</evidence>
<evidence type="ECO:0000256" key="3">
    <source>
        <dbReference type="ARBA" id="ARBA00022483"/>
    </source>
</evidence>
<gene>
    <name evidence="6" type="ORF">LOD99_1328</name>
</gene>
<dbReference type="Proteomes" id="UP001165289">
    <property type="component" value="Unassembled WGS sequence"/>
</dbReference>
<dbReference type="EMBL" id="JAKMXF010000144">
    <property type="protein sequence ID" value="KAI6656532.1"/>
    <property type="molecule type" value="Genomic_DNA"/>
</dbReference>
<evidence type="ECO:0000256" key="1">
    <source>
        <dbReference type="ARBA" id="ARBA00005396"/>
    </source>
</evidence>